<accession>A0A426XCX0</accession>
<dbReference type="Proteomes" id="UP000287651">
    <property type="component" value="Unassembled WGS sequence"/>
</dbReference>
<evidence type="ECO:0000313" key="2">
    <source>
        <dbReference type="EMBL" id="RRT37335.1"/>
    </source>
</evidence>
<reference evidence="2 3" key="1">
    <citation type="journal article" date="2014" name="Agronomy (Basel)">
        <title>A Draft Genome Sequence for Ensete ventricosum, the Drought-Tolerant Tree Against Hunger.</title>
        <authorList>
            <person name="Harrison J."/>
            <person name="Moore K.A."/>
            <person name="Paszkiewicz K."/>
            <person name="Jones T."/>
            <person name="Grant M."/>
            <person name="Ambacheew D."/>
            <person name="Muzemil S."/>
            <person name="Studholme D.J."/>
        </authorList>
    </citation>
    <scope>NUCLEOTIDE SEQUENCE [LARGE SCALE GENOMIC DNA]</scope>
</reference>
<evidence type="ECO:0000313" key="3">
    <source>
        <dbReference type="Proteomes" id="UP000287651"/>
    </source>
</evidence>
<evidence type="ECO:0000256" key="1">
    <source>
        <dbReference type="SAM" id="MobiDB-lite"/>
    </source>
</evidence>
<feature type="compositionally biased region" description="Basic residues" evidence="1">
    <location>
        <begin position="38"/>
        <end position="51"/>
    </location>
</feature>
<feature type="region of interest" description="Disordered" evidence="1">
    <location>
        <begin position="1"/>
        <end position="64"/>
    </location>
</feature>
<dbReference type="EMBL" id="AMZH03022415">
    <property type="protein sequence ID" value="RRT37335.1"/>
    <property type="molecule type" value="Genomic_DNA"/>
</dbReference>
<name>A0A426XCX0_ENSVE</name>
<comment type="caution">
    <text evidence="2">The sequence shown here is derived from an EMBL/GenBank/DDBJ whole genome shotgun (WGS) entry which is preliminary data.</text>
</comment>
<organism evidence="2 3">
    <name type="scientific">Ensete ventricosum</name>
    <name type="common">Abyssinian banana</name>
    <name type="synonym">Musa ensete</name>
    <dbReference type="NCBI Taxonomy" id="4639"/>
    <lineage>
        <taxon>Eukaryota</taxon>
        <taxon>Viridiplantae</taxon>
        <taxon>Streptophyta</taxon>
        <taxon>Embryophyta</taxon>
        <taxon>Tracheophyta</taxon>
        <taxon>Spermatophyta</taxon>
        <taxon>Magnoliopsida</taxon>
        <taxon>Liliopsida</taxon>
        <taxon>Zingiberales</taxon>
        <taxon>Musaceae</taxon>
        <taxon>Ensete</taxon>
    </lineage>
</organism>
<proteinExistence type="predicted"/>
<sequence>MPGAEEGMQRWMHHPPLPAVDQEPRGPGQCHSLPRNVLRPRRPPQPHRRRPATPPPRHFPVSAA</sequence>
<dbReference type="AlphaFoldDB" id="A0A426XCX0"/>
<gene>
    <name evidence="2" type="ORF">B296_00029559</name>
</gene>
<protein>
    <submittedName>
        <fullName evidence="2">Uncharacterized protein</fullName>
    </submittedName>
</protein>